<keyword evidence="1" id="KW-1133">Transmembrane helix</keyword>
<feature type="transmembrane region" description="Helical" evidence="1">
    <location>
        <begin position="35"/>
        <end position="56"/>
    </location>
</feature>
<dbReference type="OrthoDB" id="101831at2157"/>
<protein>
    <submittedName>
        <fullName evidence="2">Uncharacterized protein</fullName>
    </submittedName>
</protein>
<dbReference type="KEGG" id="tic:FH039_00750"/>
<evidence type="ECO:0000256" key="1">
    <source>
        <dbReference type="SAM" id="Phobius"/>
    </source>
</evidence>
<keyword evidence="1" id="KW-0472">Membrane</keyword>
<dbReference type="EMBL" id="CP040846">
    <property type="protein sequence ID" value="QDA30432.1"/>
    <property type="molecule type" value="Genomic_DNA"/>
</dbReference>
<dbReference type="Proteomes" id="UP000306007">
    <property type="component" value="Chromosome"/>
</dbReference>
<evidence type="ECO:0000313" key="2">
    <source>
        <dbReference type="EMBL" id="QDA30432.1"/>
    </source>
</evidence>
<name>A0A4Y5SJP0_9EURY</name>
<organism evidence="2 3">
    <name type="scientific">Thermococcus indicus</name>
    <dbReference type="NCBI Taxonomy" id="2586643"/>
    <lineage>
        <taxon>Archaea</taxon>
        <taxon>Methanobacteriati</taxon>
        <taxon>Methanobacteriota</taxon>
        <taxon>Thermococci</taxon>
        <taxon>Thermococcales</taxon>
        <taxon>Thermococcaceae</taxon>
        <taxon>Thermococcus</taxon>
    </lineage>
</organism>
<feature type="transmembrane region" description="Helical" evidence="1">
    <location>
        <begin position="102"/>
        <end position="118"/>
    </location>
</feature>
<keyword evidence="1" id="KW-0812">Transmembrane</keyword>
<keyword evidence="3" id="KW-1185">Reference proteome</keyword>
<dbReference type="AlphaFoldDB" id="A0A4Y5SJP0"/>
<dbReference type="RefSeq" id="WP_139679823.1">
    <property type="nucleotide sequence ID" value="NZ_CP040846.1"/>
</dbReference>
<evidence type="ECO:0000313" key="3">
    <source>
        <dbReference type="Proteomes" id="UP000306007"/>
    </source>
</evidence>
<gene>
    <name evidence="2" type="ORF">FH039_00750</name>
</gene>
<feature type="transmembrane region" description="Helical" evidence="1">
    <location>
        <begin position="77"/>
        <end position="96"/>
    </location>
</feature>
<proteinExistence type="predicted"/>
<feature type="transmembrane region" description="Helical" evidence="1">
    <location>
        <begin position="7"/>
        <end position="23"/>
    </location>
</feature>
<reference evidence="2 3" key="1">
    <citation type="submission" date="2019-06" db="EMBL/GenBank/DDBJ databases">
        <title>Thermococcus indicus sp. nov., a Fe(III)-reducing hyperthermophilic archaeon isolated from the Onnuri vent field of the Central Indian Ocean ridge.</title>
        <authorList>
            <person name="Lim J.K."/>
            <person name="Kim Y.J."/>
            <person name="Kwon K.K."/>
        </authorList>
    </citation>
    <scope>NUCLEOTIDE SEQUENCE [LARGE SCALE GENOMIC DNA]</scope>
    <source>
        <strain evidence="2 3">IOH1</strain>
    </source>
</reference>
<sequence>MKLLRFFYIYSFIAIVGLIEVTRGKWDIWEIGEGIIYAVVIPLVVVSVILILSLVYERFKTGNGSYERKNSDRSMRELVGLLAIGIILAYFPALVGGWMKPIIGWFCLFLVLPVLYRLDKIVESD</sequence>
<dbReference type="GeneID" id="40473668"/>
<accession>A0A4Y5SJP0</accession>